<keyword evidence="2" id="KW-1185">Reference proteome</keyword>
<dbReference type="AlphaFoldDB" id="F4QDE8"/>
<evidence type="ECO:0000313" key="2">
    <source>
        <dbReference type="Proteomes" id="UP000007797"/>
    </source>
</evidence>
<sequence>MKSLCSINDSCILDSDRPDSVCIPLTTVSDDDWWMSVCLCMIIPHKQFFERQLEKQHIKMVILSIKKVMSSSVASFSKFVGKKIFYLSIIPTAVDDIPLDILVNIYNSLSQDEKNIAYFKYWELSKMFDSRIDGLNYGRDHFWDDKVRSARSLHRCGFINQTNYTEYNQDSLVMVECPSRFKRLESKLKTQYFSLGEKMGRDYERGQVSYVNGMGNTIGWAGHDASKLSDSMCDGVNFYCVYLPTYVVSKDNFSPNHQDLTGFLMDVTRHLATTEGGGENSLTSCLIVQQWFDYLSAHPTKHFLQICASDGGTFVNAAINLFLKHALVDYIERLNVIGLAPGTTIMPRPDQHFYSHQVVNLIKKEDTLISTFGTGSDMAGKSPNVLLIPHTVDHPHNFTSADYIVAVKPFIDCFKSTGFIMNKP</sequence>
<proteinExistence type="predicted"/>
<dbReference type="EMBL" id="GL883029">
    <property type="protein sequence ID" value="EGG14566.1"/>
    <property type="molecule type" value="Genomic_DNA"/>
</dbReference>
<name>F4QDE8_CACFS</name>
<organism evidence="1 2">
    <name type="scientific">Cavenderia fasciculata</name>
    <name type="common">Slime mold</name>
    <name type="synonym">Dictyostelium fasciculatum</name>
    <dbReference type="NCBI Taxonomy" id="261658"/>
    <lineage>
        <taxon>Eukaryota</taxon>
        <taxon>Amoebozoa</taxon>
        <taxon>Evosea</taxon>
        <taxon>Eumycetozoa</taxon>
        <taxon>Dictyostelia</taxon>
        <taxon>Acytosteliales</taxon>
        <taxon>Cavenderiaceae</taxon>
        <taxon>Cavenderia</taxon>
    </lineage>
</organism>
<dbReference type="Proteomes" id="UP000007797">
    <property type="component" value="Unassembled WGS sequence"/>
</dbReference>
<dbReference type="GeneID" id="14865881"/>
<accession>F4QDE8</accession>
<reference evidence="2" key="1">
    <citation type="journal article" date="2011" name="Genome Res.">
        <title>Phylogeny-wide analysis of social amoeba genomes highlights ancient origins for complex intercellular communication.</title>
        <authorList>
            <person name="Heidel A.J."/>
            <person name="Lawal H.M."/>
            <person name="Felder M."/>
            <person name="Schilde C."/>
            <person name="Helps N.R."/>
            <person name="Tunggal B."/>
            <person name="Rivero F."/>
            <person name="John U."/>
            <person name="Schleicher M."/>
            <person name="Eichinger L."/>
            <person name="Platzer M."/>
            <person name="Noegel A.A."/>
            <person name="Schaap P."/>
            <person name="Gloeckner G."/>
        </authorList>
    </citation>
    <scope>NUCLEOTIDE SEQUENCE [LARGE SCALE GENOMIC DNA]</scope>
    <source>
        <strain evidence="2">SH3</strain>
    </source>
</reference>
<evidence type="ECO:0000313" key="1">
    <source>
        <dbReference type="EMBL" id="EGG14566.1"/>
    </source>
</evidence>
<gene>
    <name evidence="1" type="ORF">DFA_12343</name>
</gene>
<dbReference type="RefSeq" id="XP_004366086.1">
    <property type="nucleotide sequence ID" value="XM_004366029.1"/>
</dbReference>
<protein>
    <submittedName>
        <fullName evidence="1">Uncharacterized protein</fullName>
    </submittedName>
</protein>
<dbReference type="OrthoDB" id="17873at2759"/>
<dbReference type="KEGG" id="dfa:DFA_12343"/>
<dbReference type="OMA" id="LHCVYLP"/>